<gene>
    <name evidence="2" type="ORF">WR25_14901</name>
</gene>
<feature type="compositionally biased region" description="Basic and acidic residues" evidence="1">
    <location>
        <begin position="27"/>
        <end position="37"/>
    </location>
</feature>
<name>A0A2A2J3Y5_9BILA</name>
<dbReference type="Proteomes" id="UP000218231">
    <property type="component" value="Unassembled WGS sequence"/>
</dbReference>
<feature type="region of interest" description="Disordered" evidence="1">
    <location>
        <begin position="1"/>
        <end position="37"/>
    </location>
</feature>
<evidence type="ECO:0000256" key="1">
    <source>
        <dbReference type="SAM" id="MobiDB-lite"/>
    </source>
</evidence>
<dbReference type="AlphaFoldDB" id="A0A2A2J3Y5"/>
<reference evidence="2 3" key="1">
    <citation type="journal article" date="2017" name="Curr. Biol.">
        <title>Genome architecture and evolution of a unichromosomal asexual nematode.</title>
        <authorList>
            <person name="Fradin H."/>
            <person name="Zegar C."/>
            <person name="Gutwein M."/>
            <person name="Lucas J."/>
            <person name="Kovtun M."/>
            <person name="Corcoran D."/>
            <person name="Baugh L.R."/>
            <person name="Kiontke K."/>
            <person name="Gunsalus K."/>
            <person name="Fitch D.H."/>
            <person name="Piano F."/>
        </authorList>
    </citation>
    <scope>NUCLEOTIDE SEQUENCE [LARGE SCALE GENOMIC DNA]</scope>
    <source>
        <strain evidence="2">PF1309</strain>
    </source>
</reference>
<evidence type="ECO:0000313" key="3">
    <source>
        <dbReference type="Proteomes" id="UP000218231"/>
    </source>
</evidence>
<keyword evidence="3" id="KW-1185">Reference proteome</keyword>
<evidence type="ECO:0000313" key="2">
    <source>
        <dbReference type="EMBL" id="PAV56528.1"/>
    </source>
</evidence>
<protein>
    <submittedName>
        <fullName evidence="2">Uncharacterized protein</fullName>
    </submittedName>
</protein>
<sequence>MQKELQAEEEQGESGMTSCEALWASPEEPKRQEWSRETKIVREEGREEKGLREQKEWERRKVADSTCALIPRPRRLKIVIRVKNLEYHLEEKA</sequence>
<organism evidence="2 3">
    <name type="scientific">Diploscapter pachys</name>
    <dbReference type="NCBI Taxonomy" id="2018661"/>
    <lineage>
        <taxon>Eukaryota</taxon>
        <taxon>Metazoa</taxon>
        <taxon>Ecdysozoa</taxon>
        <taxon>Nematoda</taxon>
        <taxon>Chromadorea</taxon>
        <taxon>Rhabditida</taxon>
        <taxon>Rhabditina</taxon>
        <taxon>Rhabditomorpha</taxon>
        <taxon>Rhabditoidea</taxon>
        <taxon>Rhabditidae</taxon>
        <taxon>Diploscapter</taxon>
    </lineage>
</organism>
<dbReference type="EMBL" id="LIAE01010698">
    <property type="protein sequence ID" value="PAV56528.1"/>
    <property type="molecule type" value="Genomic_DNA"/>
</dbReference>
<accession>A0A2A2J3Y5</accession>
<comment type="caution">
    <text evidence="2">The sequence shown here is derived from an EMBL/GenBank/DDBJ whole genome shotgun (WGS) entry which is preliminary data.</text>
</comment>
<proteinExistence type="predicted"/>